<evidence type="ECO:0000256" key="9">
    <source>
        <dbReference type="ARBA" id="ARBA00045724"/>
    </source>
</evidence>
<feature type="domain" description="Phospholipid/glycerol acyltransferase" evidence="11">
    <location>
        <begin position="83"/>
        <end position="200"/>
    </location>
</feature>
<reference evidence="12 13" key="1">
    <citation type="submission" date="2018-03" db="EMBL/GenBank/DDBJ databases">
        <title>Genomic Encyclopedia of Archaeal and Bacterial Type Strains, Phase II (KMG-II): from individual species to whole genera.</title>
        <authorList>
            <person name="Goeker M."/>
        </authorList>
    </citation>
    <scope>NUCLEOTIDE SEQUENCE [LARGE SCALE GENOMIC DNA]</scope>
    <source>
        <strain evidence="12 13">DSM 17586</strain>
    </source>
</reference>
<name>A0A2P8F526_9GAMM</name>
<organism evidence="12 13">
    <name type="scientific">Marinobacterium halophilum</name>
    <dbReference type="NCBI Taxonomy" id="267374"/>
    <lineage>
        <taxon>Bacteria</taxon>
        <taxon>Pseudomonadati</taxon>
        <taxon>Pseudomonadota</taxon>
        <taxon>Gammaproteobacteria</taxon>
        <taxon>Oceanospirillales</taxon>
        <taxon>Oceanospirillaceae</taxon>
        <taxon>Marinobacterium</taxon>
    </lineage>
</organism>
<evidence type="ECO:0000256" key="1">
    <source>
        <dbReference type="ARBA" id="ARBA00005189"/>
    </source>
</evidence>
<dbReference type="InterPro" id="IPR002123">
    <property type="entry name" value="Plipid/glycerol_acylTrfase"/>
</dbReference>
<evidence type="ECO:0000256" key="5">
    <source>
        <dbReference type="ARBA" id="ARBA00023315"/>
    </source>
</evidence>
<dbReference type="PANTHER" id="PTHR37323">
    <property type="entry name" value="GCN5-RELATED N-ACETYLTRANSFERASE"/>
    <property type="match status" value="1"/>
</dbReference>
<evidence type="ECO:0000256" key="3">
    <source>
        <dbReference type="ARBA" id="ARBA00022679"/>
    </source>
</evidence>
<keyword evidence="4" id="KW-0443">Lipid metabolism</keyword>
<evidence type="ECO:0000256" key="4">
    <source>
        <dbReference type="ARBA" id="ARBA00023098"/>
    </source>
</evidence>
<keyword evidence="3" id="KW-0808">Transferase</keyword>
<sequence>MQIDVEQVLVNKYPAFVRKPAPVRRSTLFCLRRLVREQEINRFLEIHQHASGFEFIDQVLDYFNFSYTLSHKERMNIPSSGRVMIVANHPLGALDGLALLKLIGEVRRDVRIIANDVLMHFDALQNLFLPVDNLGKNTRKDNIARIAAALQNDEAVIVFPAGEVSRAGLTGIKDGKWNSGFIHFARKANAPILPVYLGGKNSPLFYGLSYINKSMSTLMLAREMFNKHSVTLPVRIGEPIAFGQLDALPVSNRDKAKLLKKHLYRIARNKPPLFLTEKTIAHPQNRQTIKQELKQAELLGETADGKKIYLFDYHPDSVVMQEIGRLREIAFRTVGEGTGEKRDLDRYDQHYRHLILWDEEDLEIAGAYRIGEGHRRIKSHEYPLYSESLFNYSEQMDTIFEHGVELGRSFVQPRYWGKRSLDYLWYGIGAYLRRHPEVRYLFGPVSLSNSYPKRARDLLVWFYRHYFPDTAWLARANSPYRLDSDADSTITQLFSGDNYREDFSRLREQLDFLGVSVPTLYKQYSELCEPGGVSFLDFGVDADFNYCIDGLVLVDTHKVKTRKRERYIGSHA</sequence>
<evidence type="ECO:0000259" key="11">
    <source>
        <dbReference type="SMART" id="SM00563"/>
    </source>
</evidence>
<keyword evidence="5" id="KW-0012">Acyltransferase</keyword>
<comment type="function">
    <text evidence="9">Catalyzes the first step in the biosynthesis of ornithine lipids, which are phosphorus-free membrane lipids. Catalyzes the 3-hydroxyacyl-acyl carrier protein-dependent acylation of ornithine to form lyso-ornithine lipid (LOL).</text>
</comment>
<dbReference type="SUPFAM" id="SSF55729">
    <property type="entry name" value="Acyl-CoA N-acyltransferases (Nat)"/>
    <property type="match status" value="1"/>
</dbReference>
<gene>
    <name evidence="12" type="ORF">CLV44_101210</name>
</gene>
<evidence type="ECO:0000256" key="10">
    <source>
        <dbReference type="ARBA" id="ARBA00047785"/>
    </source>
</evidence>
<evidence type="ECO:0000256" key="8">
    <source>
        <dbReference type="ARBA" id="ARBA00039866"/>
    </source>
</evidence>
<dbReference type="OrthoDB" id="1113830at2"/>
<dbReference type="SUPFAM" id="SSF69593">
    <property type="entry name" value="Glycerol-3-phosphate (1)-acyltransferase"/>
    <property type="match status" value="1"/>
</dbReference>
<protein>
    <recommendedName>
        <fullName evidence="8">L-ornithine N(alpha)-acyltransferase</fullName>
        <ecNumber evidence="7">2.3.2.30</ecNumber>
    </recommendedName>
</protein>
<dbReference type="EMBL" id="PYGI01000001">
    <property type="protein sequence ID" value="PSL16810.1"/>
    <property type="molecule type" value="Genomic_DNA"/>
</dbReference>
<evidence type="ECO:0000256" key="7">
    <source>
        <dbReference type="ARBA" id="ARBA00039058"/>
    </source>
</evidence>
<dbReference type="Pfam" id="PF19576">
    <property type="entry name" value="Acyltransf_2"/>
    <property type="match status" value="1"/>
</dbReference>
<comment type="caution">
    <text evidence="12">The sequence shown here is derived from an EMBL/GenBank/DDBJ whole genome shotgun (WGS) entry which is preliminary data.</text>
</comment>
<keyword evidence="2" id="KW-0444">Lipid biosynthesis</keyword>
<evidence type="ECO:0000256" key="6">
    <source>
        <dbReference type="ARBA" id="ARBA00038095"/>
    </source>
</evidence>
<comment type="catalytic activity">
    <reaction evidence="10">
        <text>a (3R)-hydroxyacyl-[ACP] + L-ornithine = a lyso-ornithine lipid + holo-[ACP] + H(+)</text>
        <dbReference type="Rhea" id="RHEA:20633"/>
        <dbReference type="Rhea" id="RHEA-COMP:9685"/>
        <dbReference type="Rhea" id="RHEA-COMP:9945"/>
        <dbReference type="ChEBI" id="CHEBI:15378"/>
        <dbReference type="ChEBI" id="CHEBI:46911"/>
        <dbReference type="ChEBI" id="CHEBI:64479"/>
        <dbReference type="ChEBI" id="CHEBI:78827"/>
        <dbReference type="ChEBI" id="CHEBI:138482"/>
        <dbReference type="EC" id="2.3.2.30"/>
    </reaction>
    <physiologicalReaction direction="left-to-right" evidence="10">
        <dbReference type="Rhea" id="RHEA:20634"/>
    </physiologicalReaction>
</comment>
<dbReference type="Proteomes" id="UP000242133">
    <property type="component" value="Unassembled WGS sequence"/>
</dbReference>
<dbReference type="AlphaFoldDB" id="A0A2P8F526"/>
<dbReference type="InterPro" id="IPR045746">
    <property type="entry name" value="ACT14924-like_Acyltransf_dom"/>
</dbReference>
<proteinExistence type="inferred from homology"/>
<dbReference type="GO" id="GO:0006629">
    <property type="term" value="P:lipid metabolic process"/>
    <property type="evidence" value="ECO:0007669"/>
    <property type="project" value="UniProtKB-KW"/>
</dbReference>
<dbReference type="InterPro" id="IPR016181">
    <property type="entry name" value="Acyl_CoA_acyltransferase"/>
</dbReference>
<comment type="similarity">
    <text evidence="6">Belongs to the acetyltransferase family. OlsB subfamily.</text>
</comment>
<keyword evidence="13" id="KW-1185">Reference proteome</keyword>
<dbReference type="GO" id="GO:0043810">
    <property type="term" value="F:ornithine-acyl [acyl carrier protein] N-acyltransferase activity"/>
    <property type="evidence" value="ECO:0007669"/>
    <property type="project" value="UniProtKB-EC"/>
</dbReference>
<accession>A0A2P8F526</accession>
<comment type="pathway">
    <text evidence="1">Lipid metabolism.</text>
</comment>
<evidence type="ECO:0000313" key="12">
    <source>
        <dbReference type="EMBL" id="PSL16810.1"/>
    </source>
</evidence>
<dbReference type="Pfam" id="PF13444">
    <property type="entry name" value="Acetyltransf_5"/>
    <property type="match status" value="1"/>
</dbReference>
<dbReference type="EC" id="2.3.2.30" evidence="7"/>
<evidence type="ECO:0000313" key="13">
    <source>
        <dbReference type="Proteomes" id="UP000242133"/>
    </source>
</evidence>
<dbReference type="InterPro" id="IPR052351">
    <property type="entry name" value="Ornithine_N-alpha-AT"/>
</dbReference>
<evidence type="ECO:0000256" key="2">
    <source>
        <dbReference type="ARBA" id="ARBA00022516"/>
    </source>
</evidence>
<dbReference type="PANTHER" id="PTHR37323:SF1">
    <property type="entry name" value="L-ORNITHINE N(ALPHA)-ACYLTRANSFERASE"/>
    <property type="match status" value="1"/>
</dbReference>
<dbReference type="RefSeq" id="WP_106590246.1">
    <property type="nucleotide sequence ID" value="NZ_PYGI01000001.1"/>
</dbReference>
<dbReference type="SMART" id="SM00563">
    <property type="entry name" value="PlsC"/>
    <property type="match status" value="1"/>
</dbReference>